<dbReference type="PANTHER" id="PTHR13800">
    <property type="entry name" value="TRANSIENT RECEPTOR POTENTIAL CATION CHANNEL, SUBFAMILY M, MEMBER 6"/>
    <property type="match status" value="1"/>
</dbReference>
<dbReference type="InterPro" id="IPR050927">
    <property type="entry name" value="TRPM"/>
</dbReference>
<dbReference type="GO" id="GO:0099604">
    <property type="term" value="F:ligand-gated calcium channel activity"/>
    <property type="evidence" value="ECO:0007669"/>
    <property type="project" value="TreeGrafter"/>
</dbReference>
<evidence type="ECO:0000256" key="1">
    <source>
        <dbReference type="SAM" id="Phobius"/>
    </source>
</evidence>
<sequence>MKRYLYDFWNAVDLTSYILLILALTVRHSIEGYPYTIARRLFALSLLIMYIRFLQLFLMNRRLGPTLIMIKEMPSYHDAIFCVVSSQLKDLLYFLVIASIVIVGTGTYYHANLYPNHINLVGTGSWSTWHIWKILYYPYWQLYGEPFNEFLEVQDQPNCTSNRSLYETNSEVERCAEKDPTVPVVAAAYMLISNLLLVNLVIAMFSYTFDSVMANSEMLWRFERYTVITNYEGKVPSPLNIIIRPFQLMNCARQRFKRCKCDPADDPEKGTNFL</sequence>
<keyword evidence="1" id="KW-0472">Membrane</keyword>
<dbReference type="PANTHER" id="PTHR13800:SF12">
    <property type="entry name" value="TRANSIENT RECEPTOR POTENTIAL CATION CHANNEL SUBFAMILY M MEMBER-LIKE 2"/>
    <property type="match status" value="1"/>
</dbReference>
<accession>A0AA89BQX1</accession>
<feature type="transmembrane region" description="Helical" evidence="1">
    <location>
        <begin position="42"/>
        <end position="59"/>
    </location>
</feature>
<dbReference type="AlphaFoldDB" id="A0AA89BQX1"/>
<feature type="transmembrane region" description="Helical" evidence="1">
    <location>
        <begin position="91"/>
        <end position="111"/>
    </location>
</feature>
<evidence type="ECO:0000313" key="3">
    <source>
        <dbReference type="Proteomes" id="UP001186944"/>
    </source>
</evidence>
<feature type="transmembrane region" description="Helical" evidence="1">
    <location>
        <begin position="186"/>
        <end position="209"/>
    </location>
</feature>
<organism evidence="2 3">
    <name type="scientific">Pinctada imbricata</name>
    <name type="common">Atlantic pearl-oyster</name>
    <name type="synonym">Pinctada martensii</name>
    <dbReference type="NCBI Taxonomy" id="66713"/>
    <lineage>
        <taxon>Eukaryota</taxon>
        <taxon>Metazoa</taxon>
        <taxon>Spiralia</taxon>
        <taxon>Lophotrochozoa</taxon>
        <taxon>Mollusca</taxon>
        <taxon>Bivalvia</taxon>
        <taxon>Autobranchia</taxon>
        <taxon>Pteriomorphia</taxon>
        <taxon>Pterioida</taxon>
        <taxon>Pterioidea</taxon>
        <taxon>Pteriidae</taxon>
        <taxon>Pinctada</taxon>
    </lineage>
</organism>
<evidence type="ECO:0008006" key="4">
    <source>
        <dbReference type="Google" id="ProtNLM"/>
    </source>
</evidence>
<keyword evidence="1" id="KW-1133">Transmembrane helix</keyword>
<gene>
    <name evidence="2" type="ORF">FSP39_025130</name>
</gene>
<protein>
    <recommendedName>
        <fullName evidence="4">Ion transport domain-containing protein</fullName>
    </recommendedName>
</protein>
<dbReference type="EMBL" id="VSWD01000010">
    <property type="protein sequence ID" value="KAK3092095.1"/>
    <property type="molecule type" value="Genomic_DNA"/>
</dbReference>
<comment type="caution">
    <text evidence="2">The sequence shown here is derived from an EMBL/GenBank/DDBJ whole genome shotgun (WGS) entry which is preliminary data.</text>
</comment>
<dbReference type="Proteomes" id="UP001186944">
    <property type="component" value="Unassembled WGS sequence"/>
</dbReference>
<keyword evidence="1" id="KW-0812">Transmembrane</keyword>
<name>A0AA89BQX1_PINIB</name>
<keyword evidence="3" id="KW-1185">Reference proteome</keyword>
<proteinExistence type="predicted"/>
<reference evidence="2" key="1">
    <citation type="submission" date="2019-08" db="EMBL/GenBank/DDBJ databases">
        <title>The improved chromosome-level genome for the pearl oyster Pinctada fucata martensii using PacBio sequencing and Hi-C.</title>
        <authorList>
            <person name="Zheng Z."/>
        </authorList>
    </citation>
    <scope>NUCLEOTIDE SEQUENCE</scope>
    <source>
        <strain evidence="2">ZZ-2019</strain>
        <tissue evidence="2">Adductor muscle</tissue>
    </source>
</reference>
<dbReference type="GO" id="GO:0005886">
    <property type="term" value="C:plasma membrane"/>
    <property type="evidence" value="ECO:0007669"/>
    <property type="project" value="TreeGrafter"/>
</dbReference>
<evidence type="ECO:0000313" key="2">
    <source>
        <dbReference type="EMBL" id="KAK3092095.1"/>
    </source>
</evidence>
<feature type="transmembrane region" description="Helical" evidence="1">
    <location>
        <begin position="12"/>
        <end position="30"/>
    </location>
</feature>